<evidence type="ECO:0000256" key="1">
    <source>
        <dbReference type="SAM" id="Phobius"/>
    </source>
</evidence>
<feature type="transmembrane region" description="Helical" evidence="1">
    <location>
        <begin position="89"/>
        <end position="112"/>
    </location>
</feature>
<dbReference type="AlphaFoldDB" id="A0A8D8YMU7"/>
<keyword evidence="1" id="KW-0812">Transmembrane</keyword>
<name>A0A8D8YMU7_9HEMI</name>
<keyword evidence="1" id="KW-0472">Membrane</keyword>
<evidence type="ECO:0000313" key="2">
    <source>
        <dbReference type="EMBL" id="CAG6731484.1"/>
    </source>
</evidence>
<dbReference type="EMBL" id="HBUF01384178">
    <property type="protein sequence ID" value="CAG6731483.1"/>
    <property type="molecule type" value="Transcribed_RNA"/>
</dbReference>
<proteinExistence type="predicted"/>
<dbReference type="EMBL" id="HBUF01384177">
    <property type="protein sequence ID" value="CAG6731482.1"/>
    <property type="molecule type" value="Transcribed_RNA"/>
</dbReference>
<sequence length="113" mass="12178">MVANLDRASFAVDRNSCLSLANVLNSAIDLTFSHSFTSLDHILLGLPLPLGRSQSPSITSSSSSPLDPLSTCPANLIFLSRIMFSHSKCVFPILLSTSLFVILSCQLILSILR</sequence>
<protein>
    <submittedName>
        <fullName evidence="2">Uncharacterized protein</fullName>
    </submittedName>
</protein>
<keyword evidence="1" id="KW-1133">Transmembrane helix</keyword>
<accession>A0A8D8YMU7</accession>
<organism evidence="2">
    <name type="scientific">Cacopsylla melanoneura</name>
    <dbReference type="NCBI Taxonomy" id="428564"/>
    <lineage>
        <taxon>Eukaryota</taxon>
        <taxon>Metazoa</taxon>
        <taxon>Ecdysozoa</taxon>
        <taxon>Arthropoda</taxon>
        <taxon>Hexapoda</taxon>
        <taxon>Insecta</taxon>
        <taxon>Pterygota</taxon>
        <taxon>Neoptera</taxon>
        <taxon>Paraneoptera</taxon>
        <taxon>Hemiptera</taxon>
        <taxon>Sternorrhyncha</taxon>
        <taxon>Psylloidea</taxon>
        <taxon>Psyllidae</taxon>
        <taxon>Psyllinae</taxon>
        <taxon>Cacopsylla</taxon>
    </lineage>
</organism>
<reference evidence="2" key="1">
    <citation type="submission" date="2021-05" db="EMBL/GenBank/DDBJ databases">
        <authorList>
            <person name="Alioto T."/>
            <person name="Alioto T."/>
            <person name="Gomez Garrido J."/>
        </authorList>
    </citation>
    <scope>NUCLEOTIDE SEQUENCE</scope>
</reference>
<dbReference type="EMBL" id="HBUF01384179">
    <property type="protein sequence ID" value="CAG6731484.1"/>
    <property type="molecule type" value="Transcribed_RNA"/>
</dbReference>